<feature type="transmembrane region" description="Helical" evidence="5">
    <location>
        <begin position="350"/>
        <end position="368"/>
    </location>
</feature>
<dbReference type="SUPFAM" id="SSF103473">
    <property type="entry name" value="MFS general substrate transporter"/>
    <property type="match status" value="1"/>
</dbReference>
<organism evidence="6 7">
    <name type="scientific">Mya arenaria</name>
    <name type="common">Soft-shell clam</name>
    <dbReference type="NCBI Taxonomy" id="6604"/>
    <lineage>
        <taxon>Eukaryota</taxon>
        <taxon>Metazoa</taxon>
        <taxon>Spiralia</taxon>
        <taxon>Lophotrochozoa</taxon>
        <taxon>Mollusca</taxon>
        <taxon>Bivalvia</taxon>
        <taxon>Autobranchia</taxon>
        <taxon>Heteroconchia</taxon>
        <taxon>Euheterodonta</taxon>
        <taxon>Imparidentia</taxon>
        <taxon>Neoheterodontei</taxon>
        <taxon>Myida</taxon>
        <taxon>Myoidea</taxon>
        <taxon>Myidae</taxon>
        <taxon>Mya</taxon>
    </lineage>
</organism>
<dbReference type="PANTHER" id="PTHR11662:SF399">
    <property type="entry name" value="FI19708P1-RELATED"/>
    <property type="match status" value="1"/>
</dbReference>
<dbReference type="PANTHER" id="PTHR11662">
    <property type="entry name" value="SOLUTE CARRIER FAMILY 17"/>
    <property type="match status" value="1"/>
</dbReference>
<sequence length="492" mass="53855">MVDLDVEEGKNTNTSKDNVVPGNRTSLLIDDGYETINKFINTTDESHTSWPVDMVKSSKNDTRRQIKTENDNLTTDATTMPLTKISSCSSGNVKRKGPKPNIQWRKSIISILLSSYFYGSLFTQIPAGTLADIFGGKHIMTGAMVLTAVCSFLVPVCARTGIEWVFVIRILIGRLGTTSRASKYVGSGLLVGAVVSFLTSGLLCEHGFANGWPSIFYIHGFLAVIFVIMWIFDGYSLPNHHPRISKEELKYIVESKRLVSTVNKSQGTPWKGILTSRPMWACFITHFCFNWSFFTVLINVPLFLKEVLKYDVSSNGFYSALPYIFQISSGLATGKVSAVILKKKCLGHLVTRRSIGCGVCLIFAGYVTCEARHVAVVLLCCSGVFGGMACAGFIVNHPEFSGQFAGTTFGITNAGGVVSSILASMIAGLLTPKGLQSEWQVVFYIAAVVNFVGALSFLFFSDVTLQPWAQGKQQTIEIEVNPPENELQQMQA</sequence>
<dbReference type="InterPro" id="IPR036259">
    <property type="entry name" value="MFS_trans_sf"/>
</dbReference>
<gene>
    <name evidence="6" type="ORF">MAR_009458</name>
</gene>
<keyword evidence="4 5" id="KW-0472">Membrane</keyword>
<protein>
    <submittedName>
        <fullName evidence="6">SL172-like protein</fullName>
    </submittedName>
</protein>
<evidence type="ECO:0000256" key="4">
    <source>
        <dbReference type="ARBA" id="ARBA00023136"/>
    </source>
</evidence>
<feature type="transmembrane region" description="Helical" evidence="5">
    <location>
        <begin position="215"/>
        <end position="237"/>
    </location>
</feature>
<evidence type="ECO:0000256" key="3">
    <source>
        <dbReference type="ARBA" id="ARBA00022989"/>
    </source>
</evidence>
<dbReference type="InterPro" id="IPR005828">
    <property type="entry name" value="MFS_sugar_transport-like"/>
</dbReference>
<dbReference type="EMBL" id="CP111015">
    <property type="protein sequence ID" value="WAR02900.1"/>
    <property type="molecule type" value="Genomic_DNA"/>
</dbReference>
<dbReference type="Pfam" id="PF07690">
    <property type="entry name" value="MFS_1"/>
    <property type="match status" value="1"/>
</dbReference>
<comment type="subcellular location">
    <subcellularLocation>
        <location evidence="1">Membrane</location>
        <topology evidence="1">Multi-pass membrane protein</topology>
    </subcellularLocation>
</comment>
<evidence type="ECO:0000313" key="7">
    <source>
        <dbReference type="Proteomes" id="UP001164746"/>
    </source>
</evidence>
<dbReference type="Gene3D" id="1.20.1250.20">
    <property type="entry name" value="MFS general substrate transporter like domains"/>
    <property type="match status" value="1"/>
</dbReference>
<evidence type="ECO:0000256" key="1">
    <source>
        <dbReference type="ARBA" id="ARBA00004141"/>
    </source>
</evidence>
<reference evidence="6" key="1">
    <citation type="submission" date="2022-11" db="EMBL/GenBank/DDBJ databases">
        <title>Centuries of genome instability and evolution in soft-shell clam transmissible cancer (bioRxiv).</title>
        <authorList>
            <person name="Hart S.F.M."/>
            <person name="Yonemitsu M.A."/>
            <person name="Giersch R.M."/>
            <person name="Beal B.F."/>
            <person name="Arriagada G."/>
            <person name="Davis B.W."/>
            <person name="Ostrander E.A."/>
            <person name="Goff S.P."/>
            <person name="Metzger M.J."/>
        </authorList>
    </citation>
    <scope>NUCLEOTIDE SEQUENCE</scope>
    <source>
        <strain evidence="6">MELC-2E11</strain>
        <tissue evidence="6">Siphon/mantle</tissue>
    </source>
</reference>
<feature type="transmembrane region" description="Helical" evidence="5">
    <location>
        <begin position="374"/>
        <end position="395"/>
    </location>
</feature>
<accession>A0ABY7DYS8</accession>
<feature type="transmembrane region" description="Helical" evidence="5">
    <location>
        <begin position="280"/>
        <end position="303"/>
    </location>
</feature>
<feature type="transmembrane region" description="Helical" evidence="5">
    <location>
        <begin position="441"/>
        <end position="460"/>
    </location>
</feature>
<dbReference type="InterPro" id="IPR027378">
    <property type="entry name" value="Nucleotide_channel_N"/>
</dbReference>
<dbReference type="InterPro" id="IPR011701">
    <property type="entry name" value="MFS"/>
</dbReference>
<keyword evidence="7" id="KW-1185">Reference proteome</keyword>
<proteinExistence type="predicted"/>
<dbReference type="Proteomes" id="UP001164746">
    <property type="component" value="Chromosome 4"/>
</dbReference>
<dbReference type="Pfam" id="PF00083">
    <property type="entry name" value="Sugar_tr"/>
    <property type="match status" value="1"/>
</dbReference>
<feature type="transmembrane region" description="Helical" evidence="5">
    <location>
        <begin position="407"/>
        <end position="429"/>
    </location>
</feature>
<dbReference type="InterPro" id="IPR050382">
    <property type="entry name" value="MFS_Na/Anion_cotransporter"/>
</dbReference>
<keyword evidence="3 5" id="KW-1133">Transmembrane helix</keyword>
<feature type="transmembrane region" description="Helical" evidence="5">
    <location>
        <begin position="139"/>
        <end position="172"/>
    </location>
</feature>
<evidence type="ECO:0000256" key="5">
    <source>
        <dbReference type="SAM" id="Phobius"/>
    </source>
</evidence>
<feature type="transmembrane region" description="Helical" evidence="5">
    <location>
        <begin position="184"/>
        <end position="203"/>
    </location>
</feature>
<feature type="transmembrane region" description="Helical" evidence="5">
    <location>
        <begin position="323"/>
        <end position="341"/>
    </location>
</feature>
<keyword evidence="2 5" id="KW-0812">Transmembrane</keyword>
<feature type="transmembrane region" description="Helical" evidence="5">
    <location>
        <begin position="108"/>
        <end position="127"/>
    </location>
</feature>
<dbReference type="Gene3D" id="1.20.120.540">
    <property type="entry name" value="Voltage-gated potassium channels"/>
    <property type="match status" value="1"/>
</dbReference>
<name>A0ABY7DYS8_MYAAR</name>
<evidence type="ECO:0000313" key="6">
    <source>
        <dbReference type="EMBL" id="WAR02900.1"/>
    </source>
</evidence>
<evidence type="ECO:0000256" key="2">
    <source>
        <dbReference type="ARBA" id="ARBA00022692"/>
    </source>
</evidence>